<dbReference type="OrthoDB" id="4788989at2759"/>
<evidence type="ECO:0000256" key="13">
    <source>
        <dbReference type="PROSITE-ProRule" id="PRU00024"/>
    </source>
</evidence>
<accession>A0A3B3DL45</accession>
<feature type="domain" description="B box-type" evidence="17">
    <location>
        <begin position="127"/>
        <end position="169"/>
    </location>
</feature>
<evidence type="ECO:0000256" key="12">
    <source>
        <dbReference type="ARBA" id="ARBA00023242"/>
    </source>
</evidence>
<dbReference type="Pfam" id="PF13445">
    <property type="entry name" value="zf-RING_UBOX"/>
    <property type="match status" value="1"/>
</dbReference>
<evidence type="ECO:0000256" key="7">
    <source>
        <dbReference type="ARBA" id="ARBA00022723"/>
    </source>
</evidence>
<dbReference type="SMART" id="SM00184">
    <property type="entry name" value="RING"/>
    <property type="match status" value="1"/>
</dbReference>
<keyword evidence="7" id="KW-0479">Metal-binding</keyword>
<dbReference type="RefSeq" id="XP_036068779.1">
    <property type="nucleotide sequence ID" value="XM_036212886.1"/>
</dbReference>
<sequence>MSLSGDLTWLHSSGGEEREAALARLEKQLTCPICMEIFNKPVVILPCEHNLCRKCANELYQPSLFQARTTMLVNSGRFRCPSCRHEVVLDRHGVYGLQRNLLVENIIDIYKQENTRAASPVSPPPLPAELSCSDHEGEKVNIYCLTCQVPTCSLCKVFGGHQSCQVAPLTDVFQKQKEVLGEGVTSLEAFSEKLRTHISDLQETCRHIEENSKTQKQIVCEKFDRMVSILNDRRKVMMQQISNEEDEKTRHTRMLLRCYGDSVEANNKLLERARSSSEELDMADFIQNSRELCTKVKTASGLCPPEPLKLCYENLSTYRFSFSEQERALRSLDFIKAAEEVPKEPKTDPEPDEPEEPPIQTDKQEQEKISTESQESFSELCHQTEPLQPPQTGGEEEGEASTPPAPVEGSAGPGGGQDGGLGGGQDGGKDGGKDGGPDGGPDGGQDGGPDGGQDGGPDGGQMQDVQPQPEAGLEQIHEERKNEEEEEEREEAQQVEERPVLHPVKTEAISEQQGGMETREVAVLLFYLFALLVILQRVWAYVGFLF</sequence>
<organism evidence="19 20">
    <name type="scientific">Oryzias melastigma</name>
    <name type="common">Marine medaka</name>
    <dbReference type="NCBI Taxonomy" id="30732"/>
    <lineage>
        <taxon>Eukaryota</taxon>
        <taxon>Metazoa</taxon>
        <taxon>Chordata</taxon>
        <taxon>Craniata</taxon>
        <taxon>Vertebrata</taxon>
        <taxon>Euteleostomi</taxon>
        <taxon>Actinopterygii</taxon>
        <taxon>Neopterygii</taxon>
        <taxon>Teleostei</taxon>
        <taxon>Neoteleostei</taxon>
        <taxon>Acanthomorphata</taxon>
        <taxon>Ovalentaria</taxon>
        <taxon>Atherinomorphae</taxon>
        <taxon>Beloniformes</taxon>
        <taxon>Adrianichthyidae</taxon>
        <taxon>Oryziinae</taxon>
        <taxon>Oryzias</taxon>
    </lineage>
</organism>
<dbReference type="Proteomes" id="UP000261560">
    <property type="component" value="Unplaced"/>
</dbReference>
<dbReference type="InterPro" id="IPR017907">
    <property type="entry name" value="Znf_RING_CS"/>
</dbReference>
<dbReference type="SUPFAM" id="SSF57850">
    <property type="entry name" value="RING/U-box"/>
    <property type="match status" value="1"/>
</dbReference>
<dbReference type="FunFam" id="3.30.40.10:FF:000014">
    <property type="entry name" value="probable E3 ubiquitin-protein ligase MID2"/>
    <property type="match status" value="1"/>
</dbReference>
<evidence type="ECO:0000256" key="9">
    <source>
        <dbReference type="ARBA" id="ARBA00022833"/>
    </source>
</evidence>
<evidence type="ECO:0000256" key="5">
    <source>
        <dbReference type="ARBA" id="ARBA00022490"/>
    </source>
</evidence>
<keyword evidence="6" id="KW-0808">Transferase</keyword>
<feature type="compositionally biased region" description="Basic and acidic residues" evidence="14">
    <location>
        <begin position="339"/>
        <end position="349"/>
    </location>
</feature>
<name>A0A3B3DL45_ORYME</name>
<dbReference type="PROSITE" id="PS50119">
    <property type="entry name" value="ZF_BBOX"/>
    <property type="match status" value="1"/>
</dbReference>
<dbReference type="AlphaFoldDB" id="A0A3B3DL45"/>
<dbReference type="Gene3D" id="3.30.40.10">
    <property type="entry name" value="Zinc/RING finger domain, C3HC4 (zinc finger)"/>
    <property type="match status" value="1"/>
</dbReference>
<dbReference type="Gene3D" id="3.30.160.60">
    <property type="entry name" value="Classic Zinc Finger"/>
    <property type="match status" value="1"/>
</dbReference>
<evidence type="ECO:0000259" key="17">
    <source>
        <dbReference type="PROSITE" id="PS50119"/>
    </source>
</evidence>
<keyword evidence="5" id="KW-0963">Cytoplasm</keyword>
<dbReference type="InterPro" id="IPR013083">
    <property type="entry name" value="Znf_RING/FYVE/PHD"/>
</dbReference>
<dbReference type="InterPro" id="IPR050617">
    <property type="entry name" value="E3_ligase_FN3/SPRY"/>
</dbReference>
<evidence type="ECO:0000256" key="1">
    <source>
        <dbReference type="ARBA" id="ARBA00000900"/>
    </source>
</evidence>
<dbReference type="Pfam" id="PF00643">
    <property type="entry name" value="zf-B_box"/>
    <property type="match status" value="1"/>
</dbReference>
<dbReference type="PANTHER" id="PTHR24099">
    <property type="entry name" value="E3 UBIQUITIN-PROTEIN LIGASE TRIM36-RELATED"/>
    <property type="match status" value="1"/>
</dbReference>
<dbReference type="RefSeq" id="XP_024148807.1">
    <property type="nucleotide sequence ID" value="XM_024293039.2"/>
</dbReference>
<evidence type="ECO:0000256" key="2">
    <source>
        <dbReference type="ARBA" id="ARBA00004123"/>
    </source>
</evidence>
<dbReference type="SMART" id="SM00336">
    <property type="entry name" value="BBOX"/>
    <property type="match status" value="1"/>
</dbReference>
<reference evidence="19" key="2">
    <citation type="submission" date="2025-09" db="UniProtKB">
        <authorList>
            <consortium name="Ensembl"/>
        </authorList>
    </citation>
    <scope>IDENTIFICATION</scope>
</reference>
<evidence type="ECO:0000256" key="3">
    <source>
        <dbReference type="ARBA" id="ARBA00004496"/>
    </source>
</evidence>
<dbReference type="PROSITE" id="PS00518">
    <property type="entry name" value="ZF_RING_1"/>
    <property type="match status" value="1"/>
</dbReference>
<dbReference type="PROSITE" id="PS51262">
    <property type="entry name" value="COS"/>
    <property type="match status" value="1"/>
</dbReference>
<evidence type="ECO:0000256" key="10">
    <source>
        <dbReference type="ARBA" id="ARBA00023054"/>
    </source>
</evidence>
<evidence type="ECO:0000256" key="6">
    <source>
        <dbReference type="ARBA" id="ARBA00022679"/>
    </source>
</evidence>
<dbReference type="STRING" id="30732.ENSOMEP00000030838"/>
<feature type="compositionally biased region" description="Basic and acidic residues" evidence="14">
    <location>
        <begin position="491"/>
        <end position="500"/>
    </location>
</feature>
<evidence type="ECO:0000256" key="14">
    <source>
        <dbReference type="SAM" id="MobiDB-lite"/>
    </source>
</evidence>
<feature type="region of interest" description="Disordered" evidence="14">
    <location>
        <begin position="339"/>
        <end position="500"/>
    </location>
</feature>
<evidence type="ECO:0000313" key="19">
    <source>
        <dbReference type="Ensembl" id="ENSOMEP00000030838.1"/>
    </source>
</evidence>
<dbReference type="RefSeq" id="XP_024148809.1">
    <property type="nucleotide sequence ID" value="XM_024293041.2"/>
</dbReference>
<dbReference type="GO" id="GO:0061630">
    <property type="term" value="F:ubiquitin protein ligase activity"/>
    <property type="evidence" value="ECO:0007669"/>
    <property type="project" value="UniProtKB-EC"/>
</dbReference>
<dbReference type="GO" id="GO:0070507">
    <property type="term" value="P:regulation of microtubule cytoskeleton organization"/>
    <property type="evidence" value="ECO:0007669"/>
    <property type="project" value="TreeGrafter"/>
</dbReference>
<dbReference type="KEGG" id="oml:112159145"/>
<evidence type="ECO:0000256" key="4">
    <source>
        <dbReference type="ARBA" id="ARBA00012483"/>
    </source>
</evidence>
<feature type="compositionally biased region" description="Gly residues" evidence="14">
    <location>
        <begin position="411"/>
        <end position="426"/>
    </location>
</feature>
<protein>
    <recommendedName>
        <fullName evidence="4">RING-type E3 ubiquitin transferase</fullName>
        <ecNumber evidence="4">2.3.2.27</ecNumber>
    </recommendedName>
</protein>
<evidence type="ECO:0000256" key="11">
    <source>
        <dbReference type="ARBA" id="ARBA00023179"/>
    </source>
</evidence>
<dbReference type="InterPro" id="IPR027370">
    <property type="entry name" value="Znf-RING_euk"/>
</dbReference>
<dbReference type="PANTHER" id="PTHR24099:SF17">
    <property type="entry name" value="TRIPARTITE MOTIF CONTAINING 55"/>
    <property type="match status" value="1"/>
</dbReference>
<keyword evidence="15" id="KW-0812">Transmembrane</keyword>
<comment type="subcellular location">
    <subcellularLocation>
        <location evidence="3">Cytoplasm</location>
    </subcellularLocation>
    <subcellularLocation>
        <location evidence="2">Nucleus</location>
    </subcellularLocation>
</comment>
<dbReference type="OMA" id="CMEIFNK"/>
<dbReference type="GeneID" id="112159145"/>
<dbReference type="InterPro" id="IPR001841">
    <property type="entry name" value="Znf_RING"/>
</dbReference>
<keyword evidence="15" id="KW-0472">Membrane</keyword>
<dbReference type="EC" id="2.3.2.27" evidence="4"/>
<feature type="compositionally biased region" description="Gly residues" evidence="14">
    <location>
        <begin position="437"/>
        <end position="459"/>
    </location>
</feature>
<evidence type="ECO:0000313" key="20">
    <source>
        <dbReference type="Proteomes" id="UP000261560"/>
    </source>
</evidence>
<keyword evidence="9" id="KW-0862">Zinc</keyword>
<feature type="compositionally biased region" description="Basic and acidic residues" evidence="14">
    <location>
        <begin position="427"/>
        <end position="436"/>
    </location>
</feature>
<dbReference type="RefSeq" id="XP_024148808.1">
    <property type="nucleotide sequence ID" value="XM_024293040.2"/>
</dbReference>
<feature type="transmembrane region" description="Helical" evidence="15">
    <location>
        <begin position="521"/>
        <end position="542"/>
    </location>
</feature>
<feature type="domain" description="RING-type" evidence="16">
    <location>
        <begin position="31"/>
        <end position="84"/>
    </location>
</feature>
<comment type="catalytic activity">
    <reaction evidence="1">
        <text>S-ubiquitinyl-[E2 ubiquitin-conjugating enzyme]-L-cysteine + [acceptor protein]-L-lysine = [E2 ubiquitin-conjugating enzyme]-L-cysteine + N(6)-ubiquitinyl-[acceptor protein]-L-lysine.</text>
        <dbReference type="EC" id="2.3.2.27"/>
    </reaction>
</comment>
<keyword evidence="10" id="KW-0175">Coiled coil</keyword>
<keyword evidence="20" id="KW-1185">Reference proteome</keyword>
<reference evidence="19" key="1">
    <citation type="submission" date="2025-08" db="UniProtKB">
        <authorList>
            <consortium name="Ensembl"/>
        </authorList>
    </citation>
    <scope>IDENTIFICATION</scope>
</reference>
<dbReference type="GO" id="GO:0005634">
    <property type="term" value="C:nucleus"/>
    <property type="evidence" value="ECO:0007669"/>
    <property type="project" value="UniProtKB-SubCell"/>
</dbReference>
<dbReference type="PaxDb" id="30732-ENSOMEP00000030838"/>
<dbReference type="InterPro" id="IPR017903">
    <property type="entry name" value="COS_domain"/>
</dbReference>
<dbReference type="InterPro" id="IPR000315">
    <property type="entry name" value="Znf_B-box"/>
</dbReference>
<keyword evidence="11" id="KW-0514">Muscle protein</keyword>
<evidence type="ECO:0000256" key="15">
    <source>
        <dbReference type="SAM" id="Phobius"/>
    </source>
</evidence>
<evidence type="ECO:0000259" key="18">
    <source>
        <dbReference type="PROSITE" id="PS51262"/>
    </source>
</evidence>
<dbReference type="SUPFAM" id="SSF57845">
    <property type="entry name" value="B-box zinc-binding domain"/>
    <property type="match status" value="1"/>
</dbReference>
<keyword evidence="12" id="KW-0539">Nucleus</keyword>
<dbReference type="PROSITE" id="PS50089">
    <property type="entry name" value="ZF_RING_2"/>
    <property type="match status" value="1"/>
</dbReference>
<dbReference type="Gene3D" id="1.20.5.170">
    <property type="match status" value="1"/>
</dbReference>
<dbReference type="Ensembl" id="ENSOMET00000021565.1">
    <property type="protein sequence ID" value="ENSOMEP00000030838.1"/>
    <property type="gene ID" value="ENSOMEG00000015285.1"/>
</dbReference>
<feature type="domain" description="COS" evidence="18">
    <location>
        <begin position="277"/>
        <end position="335"/>
    </location>
</feature>
<evidence type="ECO:0000256" key="8">
    <source>
        <dbReference type="ARBA" id="ARBA00022771"/>
    </source>
</evidence>
<dbReference type="GO" id="GO:0005737">
    <property type="term" value="C:cytoplasm"/>
    <property type="evidence" value="ECO:0007669"/>
    <property type="project" value="UniProtKB-SubCell"/>
</dbReference>
<dbReference type="GO" id="GO:0008270">
    <property type="term" value="F:zinc ion binding"/>
    <property type="evidence" value="ECO:0007669"/>
    <property type="project" value="UniProtKB-KW"/>
</dbReference>
<evidence type="ECO:0000259" key="16">
    <source>
        <dbReference type="PROSITE" id="PS50089"/>
    </source>
</evidence>
<keyword evidence="15" id="KW-1133">Transmembrane helix</keyword>
<proteinExistence type="predicted"/>
<dbReference type="GeneTree" id="ENSGT00940000166487"/>
<keyword evidence="8 13" id="KW-0863">Zinc-finger</keyword>